<proteinExistence type="predicted"/>
<evidence type="ECO:0000256" key="3">
    <source>
        <dbReference type="SAM" id="MobiDB-lite"/>
    </source>
</evidence>
<dbReference type="InterPro" id="IPR050316">
    <property type="entry name" value="Tyrosinase/Hemocyanin"/>
</dbReference>
<dbReference type="PANTHER" id="PTHR11474:SF126">
    <property type="entry name" value="TYROSINASE-LIKE PROTEIN TYR-1-RELATED"/>
    <property type="match status" value="1"/>
</dbReference>
<sequence>MKFSLAIVASFFINSYTAQNGCPNGVQTRPNYLTMSQTDRDKFHNAIKTLNNGQGNTLYANYTATHYAVGSGAHGSPGFFVWHRHFIRLFEKELQKIDSSIILPYWDWTRDSQAPETSQIFASNNMGPNGGGGSGGCIDSGTFAGWKVQSVNPNCVARWFANGTTIPAWTSPEILDNYLNQNQRYDDLREQVESTGHALVHTGIGGANGDLSFMYSPNDPIFWIHHGFVDYIWWEWQQRHPSAASDYPTDPNTTLLSTYNVPVSTTFDTTSSEYCYTYPRWTVNAPTVDPNTPPTSTSSSTLSSTITSQTPSSTSASQASSSTASISNNPVATSTNDATTKITTKTTIKTTTKATTKGTTISHGTPKAQPTLTNPWGFCPVGKFGMMIGCRKSRRASDLASLAPQVASFPGYVSPTDRTTASKIRVPAQVPSSYLEMNGISADTARRCYLQSAIIACKINLLPDYKPIASL</sequence>
<dbReference type="Pfam" id="PF00264">
    <property type="entry name" value="Tyrosinase"/>
    <property type="match status" value="1"/>
</dbReference>
<dbReference type="EMBL" id="KQ964451">
    <property type="protein sequence ID" value="KXN72573.1"/>
    <property type="molecule type" value="Genomic_DNA"/>
</dbReference>
<protein>
    <submittedName>
        <fullName evidence="6">Di-copper centre-containing protein</fullName>
    </submittedName>
</protein>
<dbReference type="InterPro" id="IPR008922">
    <property type="entry name" value="Di-copper_centre_dom_sf"/>
</dbReference>
<dbReference type="SUPFAM" id="SSF48056">
    <property type="entry name" value="Di-copper centre-containing domain"/>
    <property type="match status" value="1"/>
</dbReference>
<dbReference type="Proteomes" id="UP000070444">
    <property type="component" value="Unassembled WGS sequence"/>
</dbReference>
<reference evidence="6 7" key="1">
    <citation type="journal article" date="2015" name="Genome Biol. Evol.">
        <title>Phylogenomic analyses indicate that early fungi evolved digesting cell walls of algal ancestors of land plants.</title>
        <authorList>
            <person name="Chang Y."/>
            <person name="Wang S."/>
            <person name="Sekimoto S."/>
            <person name="Aerts A.L."/>
            <person name="Choi C."/>
            <person name="Clum A."/>
            <person name="LaButti K.M."/>
            <person name="Lindquist E.A."/>
            <person name="Yee Ngan C."/>
            <person name="Ohm R.A."/>
            <person name="Salamov A.A."/>
            <person name="Grigoriev I.V."/>
            <person name="Spatafora J.W."/>
            <person name="Berbee M.L."/>
        </authorList>
    </citation>
    <scope>NUCLEOTIDE SEQUENCE [LARGE SCALE GENOMIC DNA]</scope>
    <source>
        <strain evidence="6 7">NRRL 28638</strain>
    </source>
</reference>
<dbReference type="AlphaFoldDB" id="A0A137PC66"/>
<dbReference type="STRING" id="796925.A0A137PC66"/>
<feature type="signal peptide" evidence="4">
    <location>
        <begin position="1"/>
        <end position="18"/>
    </location>
</feature>
<organism evidence="6 7">
    <name type="scientific">Conidiobolus coronatus (strain ATCC 28846 / CBS 209.66 / NRRL 28638)</name>
    <name type="common">Delacroixia coronata</name>
    <dbReference type="NCBI Taxonomy" id="796925"/>
    <lineage>
        <taxon>Eukaryota</taxon>
        <taxon>Fungi</taxon>
        <taxon>Fungi incertae sedis</taxon>
        <taxon>Zoopagomycota</taxon>
        <taxon>Entomophthoromycotina</taxon>
        <taxon>Entomophthoromycetes</taxon>
        <taxon>Entomophthorales</taxon>
        <taxon>Ancylistaceae</taxon>
        <taxon>Conidiobolus</taxon>
    </lineage>
</organism>
<feature type="compositionally biased region" description="Low complexity" evidence="3">
    <location>
        <begin position="294"/>
        <end position="338"/>
    </location>
</feature>
<keyword evidence="7" id="KW-1185">Reference proteome</keyword>
<dbReference type="InterPro" id="IPR002227">
    <property type="entry name" value="Tyrosinase_Cu-bd"/>
</dbReference>
<dbReference type="Gene3D" id="1.10.1280.10">
    <property type="entry name" value="Di-copper center containing domain from catechol oxidase"/>
    <property type="match status" value="1"/>
</dbReference>
<feature type="region of interest" description="Disordered" evidence="3">
    <location>
        <begin position="285"/>
        <end position="338"/>
    </location>
</feature>
<feature type="domain" description="Tyrosinase copper-binding" evidence="5">
    <location>
        <begin position="219"/>
        <end position="230"/>
    </location>
</feature>
<dbReference type="PANTHER" id="PTHR11474">
    <property type="entry name" value="TYROSINASE FAMILY MEMBER"/>
    <property type="match status" value="1"/>
</dbReference>
<keyword evidence="1" id="KW-0479">Metal-binding</keyword>
<dbReference type="PRINTS" id="PR00092">
    <property type="entry name" value="TYROSINASE"/>
</dbReference>
<evidence type="ECO:0000259" key="5">
    <source>
        <dbReference type="PROSITE" id="PS00498"/>
    </source>
</evidence>
<accession>A0A137PC66</accession>
<dbReference type="GO" id="GO:0046872">
    <property type="term" value="F:metal ion binding"/>
    <property type="evidence" value="ECO:0007669"/>
    <property type="project" value="UniProtKB-KW"/>
</dbReference>
<evidence type="ECO:0000256" key="4">
    <source>
        <dbReference type="SAM" id="SignalP"/>
    </source>
</evidence>
<evidence type="ECO:0000313" key="6">
    <source>
        <dbReference type="EMBL" id="KXN72573.1"/>
    </source>
</evidence>
<dbReference type="OrthoDB" id="6132182at2759"/>
<dbReference type="GO" id="GO:0016491">
    <property type="term" value="F:oxidoreductase activity"/>
    <property type="evidence" value="ECO:0007669"/>
    <property type="project" value="InterPro"/>
</dbReference>
<gene>
    <name evidence="6" type="ORF">CONCODRAFT_4672</name>
</gene>
<evidence type="ECO:0000313" key="7">
    <source>
        <dbReference type="Proteomes" id="UP000070444"/>
    </source>
</evidence>
<name>A0A137PC66_CONC2</name>
<keyword evidence="4" id="KW-0732">Signal</keyword>
<evidence type="ECO:0000256" key="1">
    <source>
        <dbReference type="ARBA" id="ARBA00022723"/>
    </source>
</evidence>
<keyword evidence="2" id="KW-0186">Copper</keyword>
<evidence type="ECO:0000256" key="2">
    <source>
        <dbReference type="ARBA" id="ARBA00023008"/>
    </source>
</evidence>
<dbReference type="PROSITE" id="PS00498">
    <property type="entry name" value="TYROSINASE_2"/>
    <property type="match status" value="1"/>
</dbReference>
<feature type="chain" id="PRO_5007294737" evidence="4">
    <location>
        <begin position="19"/>
        <end position="471"/>
    </location>
</feature>